<dbReference type="AlphaFoldDB" id="A0AA88YEE2"/>
<protein>
    <recommendedName>
        <fullName evidence="1">TIR domain-containing protein</fullName>
    </recommendedName>
</protein>
<dbReference type="EMBL" id="VSWD01000007">
    <property type="protein sequence ID" value="KAK3097728.1"/>
    <property type="molecule type" value="Genomic_DNA"/>
</dbReference>
<accession>A0AA88YEE2</accession>
<dbReference type="PANTHER" id="PTHR16253:SF0">
    <property type="entry name" value="TETRATRICOPEPTIDE REPEAT PROTEIN 22"/>
    <property type="match status" value="1"/>
</dbReference>
<comment type="caution">
    <text evidence="2">The sequence shown here is derived from an EMBL/GenBank/DDBJ whole genome shotgun (WGS) entry which is preliminary data.</text>
</comment>
<evidence type="ECO:0000259" key="1">
    <source>
        <dbReference type="PROSITE" id="PS50104"/>
    </source>
</evidence>
<dbReference type="PANTHER" id="PTHR16253">
    <property type="entry name" value="TETRATRICOPEPTIDE REPEAT PROTEIN 22"/>
    <property type="match status" value="1"/>
</dbReference>
<proteinExistence type="predicted"/>
<dbReference type="InterPro" id="IPR042342">
    <property type="entry name" value="TTC22"/>
</dbReference>
<dbReference type="InterPro" id="IPR000157">
    <property type="entry name" value="TIR_dom"/>
</dbReference>
<keyword evidence="3" id="KW-1185">Reference proteome</keyword>
<dbReference type="SUPFAM" id="SSF52200">
    <property type="entry name" value="Toll/Interleukin receptor TIR domain"/>
    <property type="match status" value="2"/>
</dbReference>
<dbReference type="GO" id="GO:0007165">
    <property type="term" value="P:signal transduction"/>
    <property type="evidence" value="ECO:0007669"/>
    <property type="project" value="InterPro"/>
</dbReference>
<name>A0AA88YEE2_PINIB</name>
<sequence>MDKERESEDVCLLPRRRRQHHVLISHHSTLRKDVEFVLSLREVIQQDGFKIFSPQEDYDDQLTLQQNFERAVDSCCKTIVVMSHGYLSSKGCRKELDILYKRLHKRDQVHSLESSDPKVECAYHERDFEYGRSIVENIKYCVENSDKVVIVLTKEFLKSEWTRYETEIAQYRSIWNPNELVIIPVMLTPCDIPERLANITYLDATDTEQVWWNRLLKTVNSPSKEFSN</sequence>
<dbReference type="PROSITE" id="PS50104">
    <property type="entry name" value="TIR"/>
    <property type="match status" value="1"/>
</dbReference>
<evidence type="ECO:0000313" key="2">
    <source>
        <dbReference type="EMBL" id="KAK3097728.1"/>
    </source>
</evidence>
<evidence type="ECO:0000313" key="3">
    <source>
        <dbReference type="Proteomes" id="UP001186944"/>
    </source>
</evidence>
<feature type="domain" description="TIR" evidence="1">
    <location>
        <begin position="92"/>
        <end position="219"/>
    </location>
</feature>
<dbReference type="SMART" id="SM00255">
    <property type="entry name" value="TIR"/>
    <property type="match status" value="1"/>
</dbReference>
<dbReference type="Pfam" id="PF13676">
    <property type="entry name" value="TIR_2"/>
    <property type="match status" value="2"/>
</dbReference>
<organism evidence="2 3">
    <name type="scientific">Pinctada imbricata</name>
    <name type="common">Atlantic pearl-oyster</name>
    <name type="synonym">Pinctada martensii</name>
    <dbReference type="NCBI Taxonomy" id="66713"/>
    <lineage>
        <taxon>Eukaryota</taxon>
        <taxon>Metazoa</taxon>
        <taxon>Spiralia</taxon>
        <taxon>Lophotrochozoa</taxon>
        <taxon>Mollusca</taxon>
        <taxon>Bivalvia</taxon>
        <taxon>Autobranchia</taxon>
        <taxon>Pteriomorphia</taxon>
        <taxon>Pterioida</taxon>
        <taxon>Pterioidea</taxon>
        <taxon>Pteriidae</taxon>
        <taxon>Pinctada</taxon>
    </lineage>
</organism>
<dbReference type="InterPro" id="IPR035897">
    <property type="entry name" value="Toll_tir_struct_dom_sf"/>
</dbReference>
<reference evidence="2" key="1">
    <citation type="submission" date="2019-08" db="EMBL/GenBank/DDBJ databases">
        <title>The improved chromosome-level genome for the pearl oyster Pinctada fucata martensii using PacBio sequencing and Hi-C.</title>
        <authorList>
            <person name="Zheng Z."/>
        </authorList>
    </citation>
    <scope>NUCLEOTIDE SEQUENCE</scope>
    <source>
        <strain evidence="2">ZZ-2019</strain>
        <tissue evidence="2">Adductor muscle</tissue>
    </source>
</reference>
<gene>
    <name evidence="2" type="ORF">FSP39_012512</name>
</gene>
<dbReference type="Gene3D" id="3.40.50.10140">
    <property type="entry name" value="Toll/interleukin-1 receptor homology (TIR) domain"/>
    <property type="match status" value="2"/>
</dbReference>
<dbReference type="Proteomes" id="UP001186944">
    <property type="component" value="Unassembled WGS sequence"/>
</dbReference>